<sequence>MKQTRKKNKDGERIHRLCSNYSINKDCCQKCPMDRKLAENMINRNSLNEEFVIKGMVNTSPEVTVTPVDEKITSA</sequence>
<proteinExistence type="predicted"/>
<protein>
    <submittedName>
        <fullName evidence="1">Uncharacterized protein</fullName>
    </submittedName>
</protein>
<organism evidence="1 2">
    <name type="scientific">Metabacillus hrfriensis</name>
    <dbReference type="NCBI Taxonomy" id="3048891"/>
    <lineage>
        <taxon>Bacteria</taxon>
        <taxon>Bacillati</taxon>
        <taxon>Bacillota</taxon>
        <taxon>Bacilli</taxon>
        <taxon>Bacillales</taxon>
        <taxon>Bacillaceae</taxon>
        <taxon>Metabacillus</taxon>
    </lineage>
</organism>
<accession>A0ACD4RAC4</accession>
<dbReference type="Proteomes" id="UP001226091">
    <property type="component" value="Chromosome"/>
</dbReference>
<evidence type="ECO:0000313" key="2">
    <source>
        <dbReference type="Proteomes" id="UP001226091"/>
    </source>
</evidence>
<dbReference type="EMBL" id="CP126116">
    <property type="protein sequence ID" value="WHZ57100.1"/>
    <property type="molecule type" value="Genomic_DNA"/>
</dbReference>
<name>A0ACD4RAC4_9BACI</name>
<evidence type="ECO:0000313" key="1">
    <source>
        <dbReference type="EMBL" id="WHZ57100.1"/>
    </source>
</evidence>
<gene>
    <name evidence="1" type="ORF">QLQ22_20935</name>
</gene>
<keyword evidence="2" id="KW-1185">Reference proteome</keyword>
<reference evidence="2" key="1">
    <citation type="journal article" date="2025" name="Aquaculture">
        <title>Assessment of the bioflocculant production and safety properties of Metabacillus hrfriensis sp. nov. based on phenotypic and whole-genome sequencing analysis.</title>
        <authorList>
            <person name="Zhang R."/>
            <person name="Zhao Z."/>
            <person name="Luo L."/>
            <person name="Wang S."/>
            <person name="Guo K."/>
            <person name="Xu W."/>
        </authorList>
    </citation>
    <scope>NUCLEOTIDE SEQUENCE [LARGE SCALE GENOMIC DNA]</scope>
    <source>
        <strain evidence="2">CT-WN-B3</strain>
    </source>
</reference>